<evidence type="ECO:0000256" key="5">
    <source>
        <dbReference type="ARBA" id="ARBA00022856"/>
    </source>
</evidence>
<keyword evidence="4 10" id="KW-0812">Transmembrane</keyword>
<feature type="transmembrane region" description="Helical" evidence="10">
    <location>
        <begin position="133"/>
        <end position="158"/>
    </location>
</feature>
<dbReference type="CDD" id="cd06261">
    <property type="entry name" value="TM_PBP2"/>
    <property type="match status" value="1"/>
</dbReference>
<dbReference type="GO" id="GO:0015031">
    <property type="term" value="P:protein transport"/>
    <property type="evidence" value="ECO:0007669"/>
    <property type="project" value="UniProtKB-KW"/>
</dbReference>
<evidence type="ECO:0000256" key="8">
    <source>
        <dbReference type="ARBA" id="ARBA00023136"/>
    </source>
</evidence>
<dbReference type="PANTHER" id="PTHR43386">
    <property type="entry name" value="OLIGOPEPTIDE TRANSPORT SYSTEM PERMEASE PROTEIN APPC"/>
    <property type="match status" value="1"/>
</dbReference>
<evidence type="ECO:0000256" key="6">
    <source>
        <dbReference type="ARBA" id="ARBA00022927"/>
    </source>
</evidence>
<dbReference type="InterPro" id="IPR050366">
    <property type="entry name" value="BP-dependent_transpt_permease"/>
</dbReference>
<dbReference type="SUPFAM" id="SSF161098">
    <property type="entry name" value="MetI-like"/>
    <property type="match status" value="1"/>
</dbReference>
<dbReference type="InterPro" id="IPR025966">
    <property type="entry name" value="OppC_N"/>
</dbReference>
<dbReference type="PANTHER" id="PTHR43386:SF24">
    <property type="entry name" value="OLIGOPEPTIDE TRANSPORT SYSTEM PERMEASE PROTEIN AMID"/>
    <property type="match status" value="1"/>
</dbReference>
<comment type="subcellular location">
    <subcellularLocation>
        <location evidence="1 10">Cell membrane</location>
        <topology evidence="1 10">Multi-pass membrane protein</topology>
    </subcellularLocation>
</comment>
<feature type="transmembrane region" description="Helical" evidence="10">
    <location>
        <begin position="205"/>
        <end position="230"/>
    </location>
</feature>
<keyword evidence="3" id="KW-1003">Cell membrane</keyword>
<evidence type="ECO:0000256" key="3">
    <source>
        <dbReference type="ARBA" id="ARBA00022475"/>
    </source>
</evidence>
<keyword evidence="5" id="KW-0571">Peptide transport</keyword>
<reference evidence="12 13" key="1">
    <citation type="submission" date="2017-11" db="EMBL/GenBank/DDBJ databases">
        <title>Evolution of Phototrophy in the Chloroflexi Phylum Driven by Horizontal Gene Transfer.</title>
        <authorList>
            <person name="Ward L.M."/>
            <person name="Hemp J."/>
            <person name="Shih P.M."/>
            <person name="Mcglynn S.E."/>
            <person name="Fischer W."/>
        </authorList>
    </citation>
    <scope>NUCLEOTIDE SEQUENCE [LARGE SCALE GENOMIC DNA]</scope>
    <source>
        <strain evidence="12">JP3_7</strain>
    </source>
</reference>
<evidence type="ECO:0000313" key="13">
    <source>
        <dbReference type="Proteomes" id="UP000230790"/>
    </source>
</evidence>
<keyword evidence="8 10" id="KW-0472">Membrane</keyword>
<organism evidence="12 13">
    <name type="scientific">Candidatus Thermofonsia Clade 3 bacterium</name>
    <dbReference type="NCBI Taxonomy" id="2364212"/>
    <lineage>
        <taxon>Bacteria</taxon>
        <taxon>Bacillati</taxon>
        <taxon>Chloroflexota</taxon>
        <taxon>Candidatus Thermofontia</taxon>
        <taxon>Candidatus Thermofonsia Clade 3</taxon>
    </lineage>
</organism>
<protein>
    <submittedName>
        <fullName evidence="12">Peptide ABC transporter permease</fullName>
    </submittedName>
</protein>
<comment type="caution">
    <text evidence="12">The sequence shown here is derived from an EMBL/GenBank/DDBJ whole genome shotgun (WGS) entry which is preliminary data.</text>
</comment>
<dbReference type="Pfam" id="PF00528">
    <property type="entry name" value="BPD_transp_1"/>
    <property type="match status" value="1"/>
</dbReference>
<dbReference type="InterPro" id="IPR035906">
    <property type="entry name" value="MetI-like_sf"/>
</dbReference>
<evidence type="ECO:0000313" key="12">
    <source>
        <dbReference type="EMBL" id="PJF47642.1"/>
    </source>
</evidence>
<dbReference type="Proteomes" id="UP000230790">
    <property type="component" value="Unassembled WGS sequence"/>
</dbReference>
<dbReference type="Pfam" id="PF12911">
    <property type="entry name" value="OppC_N"/>
    <property type="match status" value="1"/>
</dbReference>
<name>A0A2M8QD10_9CHLR</name>
<feature type="transmembrane region" description="Helical" evidence="10">
    <location>
        <begin position="21"/>
        <end position="42"/>
    </location>
</feature>
<feature type="transmembrane region" description="Helical" evidence="10">
    <location>
        <begin position="88"/>
        <end position="112"/>
    </location>
</feature>
<gene>
    <name evidence="12" type="ORF">CUN48_07590</name>
</gene>
<dbReference type="GO" id="GO:0015833">
    <property type="term" value="P:peptide transport"/>
    <property type="evidence" value="ECO:0007669"/>
    <property type="project" value="UniProtKB-KW"/>
</dbReference>
<proteinExistence type="inferred from homology"/>
<comment type="similarity">
    <text evidence="9">Belongs to the binding-protein-dependent transport system permease family. OppBC subfamily.</text>
</comment>
<evidence type="ECO:0000256" key="9">
    <source>
        <dbReference type="ARBA" id="ARBA00024202"/>
    </source>
</evidence>
<evidence type="ECO:0000256" key="1">
    <source>
        <dbReference type="ARBA" id="ARBA00004651"/>
    </source>
</evidence>
<dbReference type="GO" id="GO:0055085">
    <property type="term" value="P:transmembrane transport"/>
    <property type="evidence" value="ECO:0007669"/>
    <property type="project" value="InterPro"/>
</dbReference>
<evidence type="ECO:0000256" key="7">
    <source>
        <dbReference type="ARBA" id="ARBA00022989"/>
    </source>
</evidence>
<dbReference type="Gene3D" id="1.10.3720.10">
    <property type="entry name" value="MetI-like"/>
    <property type="match status" value="1"/>
</dbReference>
<dbReference type="GO" id="GO:0005886">
    <property type="term" value="C:plasma membrane"/>
    <property type="evidence" value="ECO:0007669"/>
    <property type="project" value="UniProtKB-SubCell"/>
</dbReference>
<evidence type="ECO:0000256" key="2">
    <source>
        <dbReference type="ARBA" id="ARBA00022448"/>
    </source>
</evidence>
<evidence type="ECO:0000259" key="11">
    <source>
        <dbReference type="PROSITE" id="PS50928"/>
    </source>
</evidence>
<dbReference type="EMBL" id="PGTN01000040">
    <property type="protein sequence ID" value="PJF47642.1"/>
    <property type="molecule type" value="Genomic_DNA"/>
</dbReference>
<dbReference type="AlphaFoldDB" id="A0A2M8QD10"/>
<dbReference type="InterPro" id="IPR000515">
    <property type="entry name" value="MetI-like"/>
</dbReference>
<keyword evidence="2 10" id="KW-0813">Transport</keyword>
<sequence>MTYKPLSPTQLAWRRFQRNRLAIIGLFIVLIFIAAGVLAPVISPFPYDKTNLFKTWLPPGRDPAHILGTDELGRDILSRLIWGARVSLVVSLAATAIVVALALLFGFLSGYFGGAWDYLLNRAFEVIGALPGLLFQILLMLLIGNGILQVTIAISILGWPGLARLVRAQVLTYKERDFVSAARSLGATTPFILVRHLLPNIINPLIVAISFAIPGFIGTEAGLSFLGYGINDPLPSWGKMVGAIGRYLSSPNYLYVGVIPTIALALLVLGFSFLGDGLRDALDPSSDRARL</sequence>
<evidence type="ECO:0000256" key="4">
    <source>
        <dbReference type="ARBA" id="ARBA00022692"/>
    </source>
</evidence>
<keyword evidence="6" id="KW-0653">Protein transport</keyword>
<feature type="transmembrane region" description="Helical" evidence="10">
    <location>
        <begin position="253"/>
        <end position="274"/>
    </location>
</feature>
<keyword evidence="7 10" id="KW-1133">Transmembrane helix</keyword>
<evidence type="ECO:0000256" key="10">
    <source>
        <dbReference type="RuleBase" id="RU363032"/>
    </source>
</evidence>
<accession>A0A2M8QD10</accession>
<dbReference type="PROSITE" id="PS50928">
    <property type="entry name" value="ABC_TM1"/>
    <property type="match status" value="1"/>
</dbReference>
<feature type="domain" description="ABC transmembrane type-1" evidence="11">
    <location>
        <begin position="84"/>
        <end position="275"/>
    </location>
</feature>